<sequence>MKATKTRFKQLPRVKQVLPSQCLSCDSEIGYTPRETTQDIEFRGELFPITYTHLACPECGEAILSDEQIVAQLKSLVAAYQQKHGLLTAEEMIQRRQALGFKSQRQLLDAAPEIKPATLKRLEAGQRVQDASTDLAFRSVLQHLEIVKRKQRMQALKLSEPTVMRTETSNIIHHSHWDAGHLLKVASLTVACVLPLAAQNKHTRKQTTSKSPTVVNYSSC</sequence>
<gene>
    <name evidence="2" type="ORF">SH580_04930</name>
</gene>
<feature type="region of interest" description="Disordered" evidence="1">
    <location>
        <begin position="201"/>
        <end position="220"/>
    </location>
</feature>
<evidence type="ECO:0000256" key="1">
    <source>
        <dbReference type="SAM" id="MobiDB-lite"/>
    </source>
</evidence>
<protein>
    <recommendedName>
        <fullName evidence="4">HTH cro/C1-type domain-containing protein</fullName>
    </recommendedName>
</protein>
<evidence type="ECO:0000313" key="2">
    <source>
        <dbReference type="EMBL" id="WPJ97048.1"/>
    </source>
</evidence>
<dbReference type="Proteomes" id="UP001324993">
    <property type="component" value="Chromosome"/>
</dbReference>
<evidence type="ECO:0000313" key="3">
    <source>
        <dbReference type="Proteomes" id="UP001324993"/>
    </source>
</evidence>
<feature type="compositionally biased region" description="Polar residues" evidence="1">
    <location>
        <begin position="208"/>
        <end position="220"/>
    </location>
</feature>
<dbReference type="EMBL" id="CP138858">
    <property type="protein sequence ID" value="WPJ97048.1"/>
    <property type="molecule type" value="Genomic_DNA"/>
</dbReference>
<proteinExistence type="predicted"/>
<reference evidence="2 3" key="1">
    <citation type="submission" date="2023-11" db="EMBL/GenBank/DDBJ databases">
        <title>Coraliomargarita sp. nov., isolated from marine algae.</title>
        <authorList>
            <person name="Lee J.K."/>
            <person name="Baek J.H."/>
            <person name="Kim J.M."/>
            <person name="Choi D.G."/>
            <person name="Jeon C.O."/>
        </authorList>
    </citation>
    <scope>NUCLEOTIDE SEQUENCE [LARGE SCALE GENOMIC DNA]</scope>
    <source>
        <strain evidence="2 3">J2-16</strain>
    </source>
</reference>
<keyword evidence="3" id="KW-1185">Reference proteome</keyword>
<accession>A0ABZ0RPI0</accession>
<evidence type="ECO:0008006" key="4">
    <source>
        <dbReference type="Google" id="ProtNLM"/>
    </source>
</evidence>
<dbReference type="RefSeq" id="WP_319833900.1">
    <property type="nucleotide sequence ID" value="NZ_CP138858.1"/>
</dbReference>
<organism evidence="2 3">
    <name type="scientific">Coraliomargarita algicola</name>
    <dbReference type="NCBI Taxonomy" id="3092156"/>
    <lineage>
        <taxon>Bacteria</taxon>
        <taxon>Pseudomonadati</taxon>
        <taxon>Verrucomicrobiota</taxon>
        <taxon>Opitutia</taxon>
        <taxon>Puniceicoccales</taxon>
        <taxon>Coraliomargaritaceae</taxon>
        <taxon>Coraliomargarita</taxon>
    </lineage>
</organism>
<name>A0ABZ0RPI0_9BACT</name>